<reference evidence="2" key="1">
    <citation type="submission" date="2020-10" db="EMBL/GenBank/DDBJ databases">
        <title>Diversity and distribution of actinomycetes associated with coral in the coast of Hainan.</title>
        <authorList>
            <person name="Li F."/>
        </authorList>
    </citation>
    <scope>NUCLEOTIDE SEQUENCE</scope>
    <source>
        <strain evidence="2">HNM0983</strain>
    </source>
</reference>
<keyword evidence="1" id="KW-0812">Transmembrane</keyword>
<evidence type="ECO:0000256" key="1">
    <source>
        <dbReference type="SAM" id="Phobius"/>
    </source>
</evidence>
<dbReference type="EMBL" id="JADEYC010000014">
    <property type="protein sequence ID" value="MBE9374591.1"/>
    <property type="molecule type" value="Genomic_DNA"/>
</dbReference>
<proteinExistence type="predicted"/>
<dbReference type="Proteomes" id="UP000598360">
    <property type="component" value="Unassembled WGS sequence"/>
</dbReference>
<keyword evidence="3" id="KW-1185">Reference proteome</keyword>
<dbReference type="RefSeq" id="WP_193928033.1">
    <property type="nucleotide sequence ID" value="NZ_JADEYC010000014.1"/>
</dbReference>
<feature type="transmembrane region" description="Helical" evidence="1">
    <location>
        <begin position="30"/>
        <end position="57"/>
    </location>
</feature>
<sequence>MSAPGIGKPPHLSLPDFDAVTRLPKPIKAVVYLIGLSVLTVAGLIVLAATTLVIGQLSGVFDVFSMLG</sequence>
<name>A0A929BAS4_9PSEU</name>
<keyword evidence="1" id="KW-1133">Transmembrane helix</keyword>
<evidence type="ECO:0000313" key="3">
    <source>
        <dbReference type="Proteomes" id="UP000598360"/>
    </source>
</evidence>
<protein>
    <submittedName>
        <fullName evidence="2">Uncharacterized protein</fullName>
    </submittedName>
</protein>
<comment type="caution">
    <text evidence="2">The sequence shown here is derived from an EMBL/GenBank/DDBJ whole genome shotgun (WGS) entry which is preliminary data.</text>
</comment>
<dbReference type="AlphaFoldDB" id="A0A929BAS4"/>
<keyword evidence="1" id="KW-0472">Membrane</keyword>
<gene>
    <name evidence="2" type="ORF">IQ251_09035</name>
</gene>
<evidence type="ECO:0000313" key="2">
    <source>
        <dbReference type="EMBL" id="MBE9374591.1"/>
    </source>
</evidence>
<organism evidence="2 3">
    <name type="scientific">Saccharopolyspora montiporae</name>
    <dbReference type="NCBI Taxonomy" id="2781240"/>
    <lineage>
        <taxon>Bacteria</taxon>
        <taxon>Bacillati</taxon>
        <taxon>Actinomycetota</taxon>
        <taxon>Actinomycetes</taxon>
        <taxon>Pseudonocardiales</taxon>
        <taxon>Pseudonocardiaceae</taxon>
        <taxon>Saccharopolyspora</taxon>
    </lineage>
</organism>
<accession>A0A929BAS4</accession>